<dbReference type="Proteomes" id="UP000322234">
    <property type="component" value="Unassembled WGS sequence"/>
</dbReference>
<evidence type="ECO:0000256" key="1">
    <source>
        <dbReference type="SAM" id="MobiDB-lite"/>
    </source>
</evidence>
<reference evidence="2" key="1">
    <citation type="submission" date="2019-10" db="EMBL/GenBank/DDBJ databases">
        <title>The sequence and de novo assembly of the wild yak genome.</title>
        <authorList>
            <person name="Liu Y."/>
        </authorList>
    </citation>
    <scope>NUCLEOTIDE SEQUENCE [LARGE SCALE GENOMIC DNA]</scope>
    <source>
        <strain evidence="2">WY2019</strain>
    </source>
</reference>
<protein>
    <submittedName>
        <fullName evidence="2">Uncharacterized protein</fullName>
    </submittedName>
</protein>
<keyword evidence="3" id="KW-1185">Reference proteome</keyword>
<feature type="region of interest" description="Disordered" evidence="1">
    <location>
        <begin position="1"/>
        <end position="21"/>
    </location>
</feature>
<sequence>MNEWNSELPKLELDNSREEKDIHVMPRAGEVPAGRKSPSEGTAVVLSFCHFASPWDDVRIPGPRRVSSTNIPKCFGILGKLDFDLENDKLGNPPNQQRLMSDKW</sequence>
<dbReference type="AlphaFoldDB" id="A0A6B0QN80"/>
<evidence type="ECO:0000313" key="2">
    <source>
        <dbReference type="EMBL" id="MXQ79318.1"/>
    </source>
</evidence>
<comment type="caution">
    <text evidence="2">The sequence shown here is derived from an EMBL/GenBank/DDBJ whole genome shotgun (WGS) entry which is preliminary data.</text>
</comment>
<organism evidence="2 3">
    <name type="scientific">Bos mutus</name>
    <name type="common">wild yak</name>
    <dbReference type="NCBI Taxonomy" id="72004"/>
    <lineage>
        <taxon>Eukaryota</taxon>
        <taxon>Metazoa</taxon>
        <taxon>Chordata</taxon>
        <taxon>Craniata</taxon>
        <taxon>Vertebrata</taxon>
        <taxon>Euteleostomi</taxon>
        <taxon>Mammalia</taxon>
        <taxon>Eutheria</taxon>
        <taxon>Laurasiatheria</taxon>
        <taxon>Artiodactyla</taxon>
        <taxon>Ruminantia</taxon>
        <taxon>Pecora</taxon>
        <taxon>Bovidae</taxon>
        <taxon>Bovinae</taxon>
        <taxon>Bos</taxon>
    </lineage>
</organism>
<accession>A0A6B0QN80</accession>
<gene>
    <name evidence="2" type="ORF">E5288_WYG000546</name>
</gene>
<proteinExistence type="predicted"/>
<name>A0A6B0QN80_9CETA</name>
<dbReference type="EMBL" id="VBQZ03000001">
    <property type="protein sequence ID" value="MXQ79318.1"/>
    <property type="molecule type" value="Genomic_DNA"/>
</dbReference>
<feature type="compositionally biased region" description="Basic and acidic residues" evidence="1">
    <location>
        <begin position="9"/>
        <end position="21"/>
    </location>
</feature>
<evidence type="ECO:0000313" key="3">
    <source>
        <dbReference type="Proteomes" id="UP000322234"/>
    </source>
</evidence>